<dbReference type="AlphaFoldDB" id="A0A923MI88"/>
<comment type="caution">
    <text evidence="1">The sequence shown here is derived from an EMBL/GenBank/DDBJ whole genome shotgun (WGS) entry which is preliminary data.</text>
</comment>
<evidence type="ECO:0000313" key="2">
    <source>
        <dbReference type="Proteomes" id="UP000620327"/>
    </source>
</evidence>
<dbReference type="Gene3D" id="3.90.1580.10">
    <property type="entry name" value="paralog of FGE (formylglycine-generating enzyme)"/>
    <property type="match status" value="1"/>
</dbReference>
<accession>A0A923MI88</accession>
<dbReference type="InterPro" id="IPR042095">
    <property type="entry name" value="SUMF_sf"/>
</dbReference>
<gene>
    <name evidence="1" type="ORF">H8Z83_12915</name>
</gene>
<sequence length="72" mass="7710">MRRGLDFYANYNSGWRVLHVGGNWNNGGNAGLFYFNANNTSSNTNSNVGARLLVFLLTGAGFPSPLGENIAA</sequence>
<dbReference type="Proteomes" id="UP000620327">
    <property type="component" value="Unassembled WGS sequence"/>
</dbReference>
<dbReference type="EMBL" id="JACOQI010000013">
    <property type="protein sequence ID" value="MBC5771207.1"/>
    <property type="molecule type" value="Genomic_DNA"/>
</dbReference>
<keyword evidence="2" id="KW-1185">Reference proteome</keyword>
<reference evidence="1" key="1">
    <citation type="submission" date="2020-08" db="EMBL/GenBank/DDBJ databases">
        <title>Genome public.</title>
        <authorList>
            <person name="Liu C."/>
            <person name="Sun Q."/>
        </authorList>
    </citation>
    <scope>NUCLEOTIDE SEQUENCE</scope>
    <source>
        <strain evidence="1">BX15</strain>
    </source>
</reference>
<protein>
    <submittedName>
        <fullName evidence="1">Uncharacterized protein</fullName>
    </submittedName>
</protein>
<name>A0A923MI88_9FIRM</name>
<evidence type="ECO:0000313" key="1">
    <source>
        <dbReference type="EMBL" id="MBC5771207.1"/>
    </source>
</evidence>
<proteinExistence type="predicted"/>
<organism evidence="1 2">
    <name type="scientific">Dysosmobacter segnis</name>
    <dbReference type="NCBI Taxonomy" id="2763042"/>
    <lineage>
        <taxon>Bacteria</taxon>
        <taxon>Bacillati</taxon>
        <taxon>Bacillota</taxon>
        <taxon>Clostridia</taxon>
        <taxon>Eubacteriales</taxon>
        <taxon>Oscillospiraceae</taxon>
        <taxon>Dysosmobacter</taxon>
    </lineage>
</organism>
<dbReference type="RefSeq" id="WP_118729378.1">
    <property type="nucleotide sequence ID" value="NZ_JACOQI010000013.1"/>
</dbReference>